<dbReference type="InterPro" id="IPR029026">
    <property type="entry name" value="tRNA_m1G_MTases_N"/>
</dbReference>
<dbReference type="EMBL" id="UINC01144421">
    <property type="protein sequence ID" value="SVD33915.1"/>
    <property type="molecule type" value="Genomic_DNA"/>
</dbReference>
<dbReference type="GO" id="GO:0032259">
    <property type="term" value="P:methylation"/>
    <property type="evidence" value="ECO:0007669"/>
    <property type="project" value="UniProtKB-KW"/>
</dbReference>
<name>A0A382UJ93_9ZZZZ</name>
<dbReference type="InterPro" id="IPR001537">
    <property type="entry name" value="SpoU_MeTrfase"/>
</dbReference>
<evidence type="ECO:0000259" key="3">
    <source>
        <dbReference type="Pfam" id="PF00588"/>
    </source>
</evidence>
<evidence type="ECO:0000256" key="1">
    <source>
        <dbReference type="ARBA" id="ARBA00022603"/>
    </source>
</evidence>
<accession>A0A382UJ93</accession>
<proteinExistence type="predicted"/>
<dbReference type="InterPro" id="IPR029028">
    <property type="entry name" value="Alpha/beta_knot_MTases"/>
</dbReference>
<dbReference type="PANTHER" id="PTHR46429">
    <property type="entry name" value="23S RRNA (GUANOSINE-2'-O-)-METHYLTRANSFERASE RLMB"/>
    <property type="match status" value="1"/>
</dbReference>
<dbReference type="Gene3D" id="3.40.1280.10">
    <property type="match status" value="1"/>
</dbReference>
<keyword evidence="2" id="KW-0808">Transferase</keyword>
<evidence type="ECO:0000313" key="4">
    <source>
        <dbReference type="EMBL" id="SVD33915.1"/>
    </source>
</evidence>
<dbReference type="GO" id="GO:0008173">
    <property type="term" value="F:RNA methyltransferase activity"/>
    <property type="evidence" value="ECO:0007669"/>
    <property type="project" value="InterPro"/>
</dbReference>
<protein>
    <recommendedName>
        <fullName evidence="3">tRNA/rRNA methyltransferase SpoU type domain-containing protein</fullName>
    </recommendedName>
</protein>
<sequence length="204" mass="23488">MRKQPKKKNQNIYQIFGLNGTLNILEYKKKKIIRVDIMQGGVAERKPVVNTLIKTKTFPVHRLTKDIFLKKYSGKRTQGIVVTFEENIIQNLPSFDKSSEYECLLVIDNLEDPQNLGQIIRTAECANITGLLLPEHQSVQLTDSVLQVSQGAFIHLPIYRCGNLHQQLRTLKKEGFWIIGVENSVKAMQWHQLDYKRKLVLVMG</sequence>
<dbReference type="GO" id="GO:0005829">
    <property type="term" value="C:cytosol"/>
    <property type="evidence" value="ECO:0007669"/>
    <property type="project" value="TreeGrafter"/>
</dbReference>
<feature type="domain" description="tRNA/rRNA methyltransferase SpoU type" evidence="3">
    <location>
        <begin position="104"/>
        <end position="204"/>
    </location>
</feature>
<keyword evidence="1" id="KW-0489">Methyltransferase</keyword>
<organism evidence="4">
    <name type="scientific">marine metagenome</name>
    <dbReference type="NCBI Taxonomy" id="408172"/>
    <lineage>
        <taxon>unclassified sequences</taxon>
        <taxon>metagenomes</taxon>
        <taxon>ecological metagenomes</taxon>
    </lineage>
</organism>
<dbReference type="InterPro" id="IPR004441">
    <property type="entry name" value="rRNA_MeTrfase_TrmH"/>
</dbReference>
<dbReference type="SUPFAM" id="SSF75217">
    <property type="entry name" value="alpha/beta knot"/>
    <property type="match status" value="1"/>
</dbReference>
<dbReference type="GO" id="GO:0006396">
    <property type="term" value="P:RNA processing"/>
    <property type="evidence" value="ECO:0007669"/>
    <property type="project" value="InterPro"/>
</dbReference>
<reference evidence="4" key="1">
    <citation type="submission" date="2018-05" db="EMBL/GenBank/DDBJ databases">
        <authorList>
            <person name="Lanie J.A."/>
            <person name="Ng W.-L."/>
            <person name="Kazmierczak K.M."/>
            <person name="Andrzejewski T.M."/>
            <person name="Davidsen T.M."/>
            <person name="Wayne K.J."/>
            <person name="Tettelin H."/>
            <person name="Glass J.I."/>
            <person name="Rusch D."/>
            <person name="Podicherti R."/>
            <person name="Tsui H.-C.T."/>
            <person name="Winkler M.E."/>
        </authorList>
    </citation>
    <scope>NUCLEOTIDE SEQUENCE</scope>
</reference>
<feature type="non-terminal residue" evidence="4">
    <location>
        <position position="204"/>
    </location>
</feature>
<gene>
    <name evidence="4" type="ORF">METZ01_LOCUS386769</name>
</gene>
<dbReference type="Pfam" id="PF00588">
    <property type="entry name" value="SpoU_methylase"/>
    <property type="match status" value="1"/>
</dbReference>
<dbReference type="GO" id="GO:0003723">
    <property type="term" value="F:RNA binding"/>
    <property type="evidence" value="ECO:0007669"/>
    <property type="project" value="InterPro"/>
</dbReference>
<dbReference type="PANTHER" id="PTHR46429:SF1">
    <property type="entry name" value="23S RRNA (GUANOSINE-2'-O-)-METHYLTRANSFERASE RLMB"/>
    <property type="match status" value="1"/>
</dbReference>
<dbReference type="AlphaFoldDB" id="A0A382UJ93"/>
<evidence type="ECO:0000256" key="2">
    <source>
        <dbReference type="ARBA" id="ARBA00022679"/>
    </source>
</evidence>